<accession>A0A0C2XA43</accession>
<dbReference type="EMBL" id="KN818222">
    <property type="protein sequence ID" value="KIL71257.1"/>
    <property type="molecule type" value="Genomic_DNA"/>
</dbReference>
<reference evidence="2 3" key="1">
    <citation type="submission" date="2014-04" db="EMBL/GenBank/DDBJ databases">
        <title>Evolutionary Origins and Diversification of the Mycorrhizal Mutualists.</title>
        <authorList>
            <consortium name="DOE Joint Genome Institute"/>
            <consortium name="Mycorrhizal Genomics Consortium"/>
            <person name="Kohler A."/>
            <person name="Kuo A."/>
            <person name="Nagy L.G."/>
            <person name="Floudas D."/>
            <person name="Copeland A."/>
            <person name="Barry K.W."/>
            <person name="Cichocki N."/>
            <person name="Veneault-Fourrey C."/>
            <person name="LaButti K."/>
            <person name="Lindquist E.A."/>
            <person name="Lipzen A."/>
            <person name="Lundell T."/>
            <person name="Morin E."/>
            <person name="Murat C."/>
            <person name="Riley R."/>
            <person name="Ohm R."/>
            <person name="Sun H."/>
            <person name="Tunlid A."/>
            <person name="Henrissat B."/>
            <person name="Grigoriev I.V."/>
            <person name="Hibbett D.S."/>
            <person name="Martin F."/>
        </authorList>
    </citation>
    <scope>NUCLEOTIDE SEQUENCE [LARGE SCALE GENOMIC DNA]</scope>
    <source>
        <strain evidence="2 3">Koide BX008</strain>
    </source>
</reference>
<proteinExistence type="predicted"/>
<dbReference type="HOGENOM" id="CLU_2670541_0_0_1"/>
<feature type="region of interest" description="Disordered" evidence="1">
    <location>
        <begin position="49"/>
        <end position="75"/>
    </location>
</feature>
<keyword evidence="3" id="KW-1185">Reference proteome</keyword>
<evidence type="ECO:0000313" key="2">
    <source>
        <dbReference type="EMBL" id="KIL71257.1"/>
    </source>
</evidence>
<evidence type="ECO:0000313" key="3">
    <source>
        <dbReference type="Proteomes" id="UP000054549"/>
    </source>
</evidence>
<protein>
    <submittedName>
        <fullName evidence="2">Uncharacterized protein</fullName>
    </submittedName>
</protein>
<organism evidence="2 3">
    <name type="scientific">Amanita muscaria (strain Koide BX008)</name>
    <dbReference type="NCBI Taxonomy" id="946122"/>
    <lineage>
        <taxon>Eukaryota</taxon>
        <taxon>Fungi</taxon>
        <taxon>Dikarya</taxon>
        <taxon>Basidiomycota</taxon>
        <taxon>Agaricomycotina</taxon>
        <taxon>Agaricomycetes</taxon>
        <taxon>Agaricomycetidae</taxon>
        <taxon>Agaricales</taxon>
        <taxon>Pluteineae</taxon>
        <taxon>Amanitaceae</taxon>
        <taxon>Amanita</taxon>
    </lineage>
</organism>
<dbReference type="InParanoid" id="A0A0C2XA43"/>
<dbReference type="AlphaFoldDB" id="A0A0C2XA43"/>
<feature type="compositionally biased region" description="Polar residues" evidence="1">
    <location>
        <begin position="63"/>
        <end position="75"/>
    </location>
</feature>
<sequence>MVRVPTATACLYAEQSVKNTDRFRRGPIAEMRTRREGIQLGIMGLAGRPWTDGVNRKTRDEPTSSVQGTRLQLSR</sequence>
<evidence type="ECO:0000256" key="1">
    <source>
        <dbReference type="SAM" id="MobiDB-lite"/>
    </source>
</evidence>
<gene>
    <name evidence="2" type="ORF">M378DRAFT_154787</name>
</gene>
<dbReference type="Proteomes" id="UP000054549">
    <property type="component" value="Unassembled WGS sequence"/>
</dbReference>
<name>A0A0C2XA43_AMAMK</name>